<keyword evidence="2" id="KW-1185">Reference proteome</keyword>
<accession>A0ABT9SZU5</accession>
<gene>
    <name evidence="1" type="ORF">J2T07_002724</name>
</gene>
<dbReference type="EMBL" id="JAUSSK010000003">
    <property type="protein sequence ID" value="MDQ0010534.1"/>
    <property type="molecule type" value="Genomic_DNA"/>
</dbReference>
<protein>
    <recommendedName>
        <fullName evidence="3">YdaS antitoxin of YdaST toxin-antitoxin system</fullName>
    </recommendedName>
</protein>
<evidence type="ECO:0000313" key="2">
    <source>
        <dbReference type="Proteomes" id="UP001237737"/>
    </source>
</evidence>
<comment type="caution">
    <text evidence="1">The sequence shown here is derived from an EMBL/GenBank/DDBJ whole genome shotgun (WGS) entry which is preliminary data.</text>
</comment>
<sequence>MTSISEIRRANLATVLRELEADGVSSLREQADILGTSERMVEAILKGNPMDDSLAREIEWSAHKPIYWVDEDHQADLP</sequence>
<proteinExistence type="predicted"/>
<dbReference type="RefSeq" id="WP_306850616.1">
    <property type="nucleotide sequence ID" value="NZ_JAUSSK010000003.1"/>
</dbReference>
<name>A0ABT9SZU5_9GAMM</name>
<dbReference type="Proteomes" id="UP001237737">
    <property type="component" value="Unassembled WGS sequence"/>
</dbReference>
<evidence type="ECO:0000313" key="1">
    <source>
        <dbReference type="EMBL" id="MDQ0010534.1"/>
    </source>
</evidence>
<organism evidence="1 2">
    <name type="scientific">Luteibacter jiangsuensis</name>
    <dbReference type="NCBI Taxonomy" id="637577"/>
    <lineage>
        <taxon>Bacteria</taxon>
        <taxon>Pseudomonadati</taxon>
        <taxon>Pseudomonadota</taxon>
        <taxon>Gammaproteobacteria</taxon>
        <taxon>Lysobacterales</taxon>
        <taxon>Rhodanobacteraceae</taxon>
        <taxon>Luteibacter</taxon>
    </lineage>
</organism>
<evidence type="ECO:0008006" key="3">
    <source>
        <dbReference type="Google" id="ProtNLM"/>
    </source>
</evidence>
<reference evidence="1 2" key="1">
    <citation type="submission" date="2023-07" db="EMBL/GenBank/DDBJ databases">
        <title>Sorghum-associated microbial communities from plants grown in Nebraska, USA.</title>
        <authorList>
            <person name="Schachtman D."/>
        </authorList>
    </citation>
    <scope>NUCLEOTIDE SEQUENCE [LARGE SCALE GENOMIC DNA]</scope>
    <source>
        <strain evidence="1 2">CC60</strain>
    </source>
</reference>